<evidence type="ECO:0000313" key="2">
    <source>
        <dbReference type="Proteomes" id="UP001233264"/>
    </source>
</evidence>
<dbReference type="RefSeq" id="WP_164843070.1">
    <property type="nucleotide sequence ID" value="NZ_CP120366.1"/>
</dbReference>
<sequence length="58" mass="6101">MSTSPAGIVGVAAADPSVGARSNTIIRPFRDEYKLAVIGLIGINDAAASRVYELQRKL</sequence>
<dbReference type="EMBL" id="CP120366">
    <property type="protein sequence ID" value="WHS95805.1"/>
    <property type="molecule type" value="Genomic_DNA"/>
</dbReference>
<accession>A0ABY8TEY9</accession>
<gene>
    <name evidence="1" type="ORF">PZL22_005959</name>
</gene>
<keyword evidence="2" id="KW-1185">Reference proteome</keyword>
<geneLocation type="plasmid" evidence="1 2">
    <name>pSkuCCBAU71714a</name>
</geneLocation>
<protein>
    <submittedName>
        <fullName evidence="1">Uncharacterized protein</fullName>
    </submittedName>
</protein>
<reference evidence="1 2" key="1">
    <citation type="submission" date="2023-03" db="EMBL/GenBank/DDBJ databases">
        <authorList>
            <person name="Menendez E."/>
            <person name="Kaur S."/>
            <person name="Flores-Felix J.D."/>
            <person name="diCenzo G.C."/>
            <person name="Peix A."/>
            <person name="Velazquez E."/>
        </authorList>
    </citation>
    <scope>NUCLEOTIDE SEQUENCE [LARGE SCALE GENOMIC DNA]</scope>
    <source>
        <strain evidence="1 2">CCBAU 71714</strain>
        <plasmid evidence="1 2">pSkuCCBAU71714a</plasmid>
    </source>
</reference>
<organism evidence="1 2">
    <name type="scientific">Sinorhizobium kummerowiae</name>
    <dbReference type="NCBI Taxonomy" id="158892"/>
    <lineage>
        <taxon>Bacteria</taxon>
        <taxon>Pseudomonadati</taxon>
        <taxon>Pseudomonadota</taxon>
        <taxon>Alphaproteobacteria</taxon>
        <taxon>Hyphomicrobiales</taxon>
        <taxon>Rhizobiaceae</taxon>
        <taxon>Sinorhizobium/Ensifer group</taxon>
        <taxon>Sinorhizobium</taxon>
    </lineage>
</organism>
<proteinExistence type="predicted"/>
<evidence type="ECO:0000313" key="1">
    <source>
        <dbReference type="EMBL" id="WHS95805.1"/>
    </source>
</evidence>
<dbReference type="Proteomes" id="UP001233264">
    <property type="component" value="Plasmid pSkuCCBAU71714a"/>
</dbReference>
<name>A0ABY8TEY9_9HYPH</name>
<keyword evidence="1" id="KW-0614">Plasmid</keyword>